<sequence length="85" mass="9385">MKKLKLNPLSLDKQTIALLDEKQLQEIKGGKTGFSPCPAGATTCDPNGSGEVLQDVEQAPLHVLYKAKITIINNRDTNRWKPKNL</sequence>
<evidence type="ECO:0000313" key="2">
    <source>
        <dbReference type="Proteomes" id="UP001463665"/>
    </source>
</evidence>
<dbReference type="AlphaFoldDB" id="A0AAU6WQL4"/>
<dbReference type="RefSeq" id="WP_345767066.1">
    <property type="nucleotide sequence ID" value="NZ_CP154834.1"/>
</dbReference>
<dbReference type="NCBIfam" id="NF038153">
    <property type="entry name" value="lant_leader_L1a"/>
    <property type="match status" value="1"/>
</dbReference>
<dbReference type="Proteomes" id="UP001463665">
    <property type="component" value="Chromosome"/>
</dbReference>
<proteinExistence type="predicted"/>
<dbReference type="InterPro" id="IPR058238">
    <property type="entry name" value="Lant_leader_dom"/>
</dbReference>
<protein>
    <submittedName>
        <fullName evidence="1">Class I lanthipeptide</fullName>
    </submittedName>
</protein>
<keyword evidence="2" id="KW-1185">Reference proteome</keyword>
<reference evidence="1 2" key="1">
    <citation type="submission" date="2024-04" db="EMBL/GenBank/DDBJ databases">
        <title>Genome sequencing and assembly of rice foliar adapted Chryseobacterium endophyticum OsEnb-ALM-A6.</title>
        <authorList>
            <person name="Kumar S."/>
            <person name="Javed M."/>
            <person name="Chouhan V."/>
            <person name="Charishma K."/>
            <person name="Patel A."/>
            <person name="Kumar M."/>
            <person name="Sahu K.P."/>
            <person name="Kumar A."/>
        </authorList>
    </citation>
    <scope>NUCLEOTIDE SEQUENCE [LARGE SCALE GENOMIC DNA]</scope>
    <source>
        <strain evidence="1 2">OsEnb-ALM-A6</strain>
    </source>
</reference>
<dbReference type="EMBL" id="CP154834">
    <property type="protein sequence ID" value="XAO75287.1"/>
    <property type="molecule type" value="Genomic_DNA"/>
</dbReference>
<name>A0AAU6WQL4_9FLAO</name>
<evidence type="ECO:0000313" key="1">
    <source>
        <dbReference type="EMBL" id="XAO75287.1"/>
    </source>
</evidence>
<gene>
    <name evidence="1" type="ORF">AAFP95_04845</name>
</gene>
<organism evidence="1 2">
    <name type="scientific">Chryseobacterium endophyticum</name>
    <dbReference type="NCBI Taxonomy" id="1854762"/>
    <lineage>
        <taxon>Bacteria</taxon>
        <taxon>Pseudomonadati</taxon>
        <taxon>Bacteroidota</taxon>
        <taxon>Flavobacteriia</taxon>
        <taxon>Flavobacteriales</taxon>
        <taxon>Weeksellaceae</taxon>
        <taxon>Chryseobacterium group</taxon>
        <taxon>Chryseobacterium</taxon>
    </lineage>
</organism>
<accession>A0AAU6WQL4</accession>